<organism evidence="2 3">
    <name type="scientific">Anaeromicropila populeti</name>
    <dbReference type="NCBI Taxonomy" id="37658"/>
    <lineage>
        <taxon>Bacteria</taxon>
        <taxon>Bacillati</taxon>
        <taxon>Bacillota</taxon>
        <taxon>Clostridia</taxon>
        <taxon>Lachnospirales</taxon>
        <taxon>Lachnospiraceae</taxon>
        <taxon>Anaeromicropila</taxon>
    </lineage>
</organism>
<reference evidence="2 3" key="1">
    <citation type="submission" date="2016-10" db="EMBL/GenBank/DDBJ databases">
        <authorList>
            <person name="de Groot N.N."/>
        </authorList>
    </citation>
    <scope>NUCLEOTIDE SEQUENCE [LARGE SCALE GENOMIC DNA]</scope>
    <source>
        <strain evidence="2 3">743A</strain>
    </source>
</reference>
<dbReference type="PANTHER" id="PTHR33361:SF2">
    <property type="entry name" value="DUF885 DOMAIN-CONTAINING PROTEIN"/>
    <property type="match status" value="1"/>
</dbReference>
<feature type="signal peptide" evidence="1">
    <location>
        <begin position="1"/>
        <end position="23"/>
    </location>
</feature>
<evidence type="ECO:0000313" key="2">
    <source>
        <dbReference type="EMBL" id="SFS02279.1"/>
    </source>
</evidence>
<dbReference type="Proteomes" id="UP000199659">
    <property type="component" value="Unassembled WGS sequence"/>
</dbReference>
<name>A0A1I6LFM1_9FIRM</name>
<gene>
    <name evidence="2" type="ORF">SAMN05661086_03263</name>
</gene>
<proteinExistence type="predicted"/>
<keyword evidence="1" id="KW-0732">Signal</keyword>
<evidence type="ECO:0000313" key="3">
    <source>
        <dbReference type="Proteomes" id="UP000199659"/>
    </source>
</evidence>
<dbReference type="Pfam" id="PF05960">
    <property type="entry name" value="DUF885"/>
    <property type="match status" value="1"/>
</dbReference>
<dbReference type="InterPro" id="IPR010281">
    <property type="entry name" value="DUF885"/>
</dbReference>
<dbReference type="STRING" id="37658.SAMN05661086_03263"/>
<evidence type="ECO:0000256" key="1">
    <source>
        <dbReference type="SAM" id="SignalP"/>
    </source>
</evidence>
<dbReference type="PROSITE" id="PS51257">
    <property type="entry name" value="PROKAR_LIPOPROTEIN"/>
    <property type="match status" value="1"/>
</dbReference>
<accession>A0A1I6LFM1</accession>
<sequence>MKFKKIISVFLIFLLVISITSCKQSDIPKEYTDLTYDEYITKLFQKEVNSDSITLNYTLAHPENFGIKEIEPTFGEYSAKSIKEDYAAAENYIKVLKSYPYDSLTEEQQITYDVLYNYLQDQCVPGKLILYNEILSPTTGLQAQLPVLLAEYNFYDKEDIANYIQLLSTIKDYFSEIVEFEKTKSKKGLFMSDTTLNQIIEQCTTFSKSKENNYLIDIFNEKIDSFEGLSEAEAEAFKNKNKTAVLEYVLPAYEYLITELSTLKGTTKNEYGLSHLPNGKEYYEHLVRIYTGSDKSVKEIDKLLDATISSCIQNIKQIANDDASIYEKIQTYDYPLTNPEEILDYLQEAVSADFPPLEEVNCSIKYVPESLENYLSPAFYLTPALDCYNENSIYINGSDQYDLNDIFTTVAHEGYPGHLYQNVYYNQQHPNPIRCILGFGGYAEGWATYVELYSYKLSGLDENLTEVLINNMIATLCLYAKVDIGIHYYGWDLKETYKYLQTYGLTNTDSLLSIYNAIIGEPCNYLKYTVGYLELAQLKEKAEKALGQKFILLNFHKFILDMGPCQFYVLDKYLDKWIAEQQ</sequence>
<dbReference type="PANTHER" id="PTHR33361">
    <property type="entry name" value="GLR0591 PROTEIN"/>
    <property type="match status" value="1"/>
</dbReference>
<dbReference type="AlphaFoldDB" id="A0A1I6LFM1"/>
<dbReference type="OrthoDB" id="9760040at2"/>
<protein>
    <submittedName>
        <fullName evidence="2">Uncharacterized conserved protein, DUF885 familyt</fullName>
    </submittedName>
</protein>
<feature type="chain" id="PRO_5039053926" evidence="1">
    <location>
        <begin position="24"/>
        <end position="582"/>
    </location>
</feature>
<dbReference type="RefSeq" id="WP_092563175.1">
    <property type="nucleotide sequence ID" value="NZ_FOYZ01000016.1"/>
</dbReference>
<dbReference type="EMBL" id="FOYZ01000016">
    <property type="protein sequence ID" value="SFS02279.1"/>
    <property type="molecule type" value="Genomic_DNA"/>
</dbReference>
<keyword evidence="3" id="KW-1185">Reference proteome</keyword>